<sequence>MTRPASLLLALSAALILAEVTDYEVKAVQGAVTITPPVDKWRRREDGAVALSFPASAFVGKPAGDYVFTATAINADGTGPECSPGVTWELVRPSTPQVLNVTWNCERVLIQVAKLSSGTVPFTGFELGISGNAAWTLPPFSMGWAIPDQVLNLRFAIGALPTGTSQYTLTARSWFGNGGTSQLFNITRTPCDWQLANLRNQLAQTEKDLQTCTASLANKTSTINTLQQDKTQLTANLQTCNSNLANKTSTINTLQQDKTQLTADLQTCNANKATLNTNLTTCDTNLTSTKTELDTLFNSACVPVDGQKYSLMTKVESGPFLIDNPVTIFWKTNYTSYTMPATMGPYKSAGSLAKLHPARECTGARGSGSQKLFTTIEPCNDFGFTPGQMIQAQLRFTCDPSACTMAGGNMTIPGTCVREYAVKAAWACKV</sequence>
<comment type="caution">
    <text evidence="3">The sequence shown here is derived from an EMBL/GenBank/DDBJ whole genome shotgun (WGS) entry which is preliminary data.</text>
</comment>
<keyword evidence="1" id="KW-0175">Coiled coil</keyword>
<dbReference type="EMBL" id="LHPG02000010">
    <property type="protein sequence ID" value="PRW50857.1"/>
    <property type="molecule type" value="Genomic_DNA"/>
</dbReference>
<keyword evidence="3" id="KW-0966">Cell projection</keyword>
<dbReference type="Proteomes" id="UP000239899">
    <property type="component" value="Unassembled WGS sequence"/>
</dbReference>
<protein>
    <submittedName>
        <fullName evidence="3">Flagellar motor rotation isoform B</fullName>
    </submittedName>
</protein>
<name>A0A2P6TNE5_CHLSO</name>
<keyword evidence="3" id="KW-0282">Flagellum</keyword>
<evidence type="ECO:0000256" key="1">
    <source>
        <dbReference type="SAM" id="Coils"/>
    </source>
</evidence>
<feature type="chain" id="PRO_5015148247" evidence="2">
    <location>
        <begin position="19"/>
        <end position="430"/>
    </location>
</feature>
<reference evidence="3 4" key="1">
    <citation type="journal article" date="2018" name="Plant J.">
        <title>Genome sequences of Chlorella sorokiniana UTEX 1602 and Micractinium conductrix SAG 241.80: implications to maltose excretion by a green alga.</title>
        <authorList>
            <person name="Arriola M.B."/>
            <person name="Velmurugan N."/>
            <person name="Zhang Y."/>
            <person name="Plunkett M.H."/>
            <person name="Hondzo H."/>
            <person name="Barney B.M."/>
        </authorList>
    </citation>
    <scope>NUCLEOTIDE SEQUENCE [LARGE SCALE GENOMIC DNA]</scope>
    <source>
        <strain evidence="4">UTEX 1602</strain>
    </source>
</reference>
<dbReference type="AlphaFoldDB" id="A0A2P6TNE5"/>
<keyword evidence="2" id="KW-0732">Signal</keyword>
<dbReference type="Gene3D" id="1.10.287.1490">
    <property type="match status" value="1"/>
</dbReference>
<keyword evidence="3" id="KW-0969">Cilium</keyword>
<evidence type="ECO:0000313" key="4">
    <source>
        <dbReference type="Proteomes" id="UP000239899"/>
    </source>
</evidence>
<evidence type="ECO:0000256" key="2">
    <source>
        <dbReference type="SAM" id="SignalP"/>
    </source>
</evidence>
<evidence type="ECO:0000313" key="3">
    <source>
        <dbReference type="EMBL" id="PRW50857.1"/>
    </source>
</evidence>
<feature type="signal peptide" evidence="2">
    <location>
        <begin position="1"/>
        <end position="18"/>
    </location>
</feature>
<keyword evidence="4" id="KW-1185">Reference proteome</keyword>
<feature type="coiled-coil region" evidence="1">
    <location>
        <begin position="195"/>
        <end position="271"/>
    </location>
</feature>
<gene>
    <name evidence="3" type="ORF">C2E21_5630</name>
</gene>
<accession>A0A2P6TNE5</accession>
<organism evidence="3 4">
    <name type="scientific">Chlorella sorokiniana</name>
    <name type="common">Freshwater green alga</name>
    <dbReference type="NCBI Taxonomy" id="3076"/>
    <lineage>
        <taxon>Eukaryota</taxon>
        <taxon>Viridiplantae</taxon>
        <taxon>Chlorophyta</taxon>
        <taxon>core chlorophytes</taxon>
        <taxon>Trebouxiophyceae</taxon>
        <taxon>Chlorellales</taxon>
        <taxon>Chlorellaceae</taxon>
        <taxon>Chlorella clade</taxon>
        <taxon>Chlorella</taxon>
    </lineage>
</organism>
<dbReference type="SUPFAM" id="SSF90257">
    <property type="entry name" value="Myosin rod fragments"/>
    <property type="match status" value="1"/>
</dbReference>
<proteinExistence type="predicted"/>